<feature type="signal peptide" evidence="3">
    <location>
        <begin position="1"/>
        <end position="22"/>
    </location>
</feature>
<protein>
    <submittedName>
        <fullName evidence="4">Uncharacterized protein</fullName>
    </submittedName>
</protein>
<keyword evidence="5" id="KW-1185">Reference proteome</keyword>
<dbReference type="EMBL" id="CAXAMM010003536">
    <property type="protein sequence ID" value="CAK9000310.1"/>
    <property type="molecule type" value="Genomic_DNA"/>
</dbReference>
<evidence type="ECO:0000313" key="4">
    <source>
        <dbReference type="EMBL" id="CAK9000310.1"/>
    </source>
</evidence>
<proteinExistence type="predicted"/>
<comment type="caution">
    <text evidence="4">The sequence shown here is derived from an EMBL/GenBank/DDBJ whole genome shotgun (WGS) entry which is preliminary data.</text>
</comment>
<feature type="transmembrane region" description="Helical" evidence="2">
    <location>
        <begin position="32"/>
        <end position="52"/>
    </location>
</feature>
<evidence type="ECO:0000256" key="2">
    <source>
        <dbReference type="SAM" id="Phobius"/>
    </source>
</evidence>
<feature type="transmembrane region" description="Helical" evidence="2">
    <location>
        <begin position="517"/>
        <end position="535"/>
    </location>
</feature>
<feature type="transmembrane region" description="Helical" evidence="2">
    <location>
        <begin position="454"/>
        <end position="471"/>
    </location>
</feature>
<keyword evidence="3" id="KW-0732">Signal</keyword>
<keyword evidence="2" id="KW-0472">Membrane</keyword>
<sequence>MKWMKWHMIITFLVADACEVVAFGGHRISLEVAGVALLILGFLGMIFSTYVLHMPQRCLPLRPTDEELFSPAILGDGEALHTAVGQNMWCVNLEDLRQLRRLVMHAVARGTVRPTDRDPFDLKDYAIGPSVYTVTEQFLKPITGQAGQMSWALMKHADGLPCDLFVTHAWAEGIYELIARVEHSWPRGMRGAYICFLSNPQNLNIEALIASPRESPFALALQSASLLLVCPNEHRSIYTRLWCVYEAFLAYSWQKEIRTATKYHEGFYCLLMRWSFWYVATAGLMLLLQCQVQEAVFSTVGFLIPVCTSGLLAISRASLIPASLKQLSVAVFAATLSMYTVEMWVSEQFMGLLLWCGFLTPVWLVEFERLKNADAAKRTKLLSQGFSGIMDAACASEIDQRNIHAEILQSGMMQEVETAVDVLLSSNSSTVELQRTVALVGQLGDVTNFSRMRVLVGVIFWIEFPILNYVAYMRPTRETPDPPLEPALSSFLMALQGCLWLLLFACLSTLRRSFATALLNLWLICLPLMPQWAFIGGRGEAYSLLGAWCIGPFILIASVAGPFRVARVPLVGVPIVWACLGRWTRCWRQIGSEGRATEEIQESKESNSSVPEEDLQDYFST</sequence>
<keyword evidence="2" id="KW-0812">Transmembrane</keyword>
<feature type="compositionally biased region" description="Acidic residues" evidence="1">
    <location>
        <begin position="611"/>
        <end position="621"/>
    </location>
</feature>
<feature type="transmembrane region" description="Helical" evidence="2">
    <location>
        <begin position="327"/>
        <end position="346"/>
    </location>
</feature>
<dbReference type="Proteomes" id="UP001642464">
    <property type="component" value="Unassembled WGS sequence"/>
</dbReference>
<feature type="transmembrane region" description="Helical" evidence="2">
    <location>
        <begin position="491"/>
        <end position="510"/>
    </location>
</feature>
<gene>
    <name evidence="4" type="ORF">SCF082_LOCUS6441</name>
</gene>
<evidence type="ECO:0000256" key="1">
    <source>
        <dbReference type="SAM" id="MobiDB-lite"/>
    </source>
</evidence>
<evidence type="ECO:0000256" key="3">
    <source>
        <dbReference type="SAM" id="SignalP"/>
    </source>
</evidence>
<reference evidence="4 5" key="1">
    <citation type="submission" date="2024-02" db="EMBL/GenBank/DDBJ databases">
        <authorList>
            <person name="Chen Y."/>
            <person name="Shah S."/>
            <person name="Dougan E. K."/>
            <person name="Thang M."/>
            <person name="Chan C."/>
        </authorList>
    </citation>
    <scope>NUCLEOTIDE SEQUENCE [LARGE SCALE GENOMIC DNA]</scope>
</reference>
<feature type="transmembrane region" description="Helical" evidence="2">
    <location>
        <begin position="352"/>
        <end position="370"/>
    </location>
</feature>
<feature type="transmembrane region" description="Helical" evidence="2">
    <location>
        <begin position="541"/>
        <end position="560"/>
    </location>
</feature>
<feature type="chain" id="PRO_5045508872" evidence="3">
    <location>
        <begin position="23"/>
        <end position="621"/>
    </location>
</feature>
<evidence type="ECO:0000313" key="5">
    <source>
        <dbReference type="Proteomes" id="UP001642464"/>
    </source>
</evidence>
<feature type="transmembrane region" description="Helical" evidence="2">
    <location>
        <begin position="295"/>
        <end position="315"/>
    </location>
</feature>
<accession>A0ABP0IG07</accession>
<name>A0ABP0IG07_9DINO</name>
<organism evidence="4 5">
    <name type="scientific">Durusdinium trenchii</name>
    <dbReference type="NCBI Taxonomy" id="1381693"/>
    <lineage>
        <taxon>Eukaryota</taxon>
        <taxon>Sar</taxon>
        <taxon>Alveolata</taxon>
        <taxon>Dinophyceae</taxon>
        <taxon>Suessiales</taxon>
        <taxon>Symbiodiniaceae</taxon>
        <taxon>Durusdinium</taxon>
    </lineage>
</organism>
<feature type="region of interest" description="Disordered" evidence="1">
    <location>
        <begin position="598"/>
        <end position="621"/>
    </location>
</feature>
<keyword evidence="2" id="KW-1133">Transmembrane helix</keyword>
<feature type="transmembrane region" description="Helical" evidence="2">
    <location>
        <begin position="267"/>
        <end position="289"/>
    </location>
</feature>